<proteinExistence type="predicted"/>
<organism evidence="1 2">
    <name type="scientific">Lysinibacillus composti</name>
    <dbReference type="NCBI Taxonomy" id="720633"/>
    <lineage>
        <taxon>Bacteria</taxon>
        <taxon>Bacillati</taxon>
        <taxon>Bacillota</taxon>
        <taxon>Bacilli</taxon>
        <taxon>Bacillales</taxon>
        <taxon>Bacillaceae</taxon>
        <taxon>Lysinibacillus</taxon>
    </lineage>
</organism>
<dbReference type="SUPFAM" id="SSF103032">
    <property type="entry name" value="Hypothetical protein YwqG"/>
    <property type="match status" value="1"/>
</dbReference>
<gene>
    <name evidence="1" type="ORF">EBB45_09185</name>
</gene>
<dbReference type="PANTHER" id="PTHR36436">
    <property type="entry name" value="SLL5081 PROTEIN"/>
    <property type="match status" value="1"/>
</dbReference>
<dbReference type="EMBL" id="RRCT01000007">
    <property type="protein sequence ID" value="RQW74767.1"/>
    <property type="molecule type" value="Genomic_DNA"/>
</dbReference>
<comment type="caution">
    <text evidence="1">The sequence shown here is derived from an EMBL/GenBank/DDBJ whole genome shotgun (WGS) entry which is preliminary data.</text>
</comment>
<name>A0A3N9UF19_9BACI</name>
<dbReference type="PANTHER" id="PTHR36436:SF6">
    <property type="entry name" value="SLL5081 PROTEIN"/>
    <property type="match status" value="1"/>
</dbReference>
<dbReference type="Gene3D" id="2.30.320.10">
    <property type="entry name" value="YwqG-like"/>
    <property type="match status" value="1"/>
</dbReference>
<keyword evidence="2" id="KW-1185">Reference proteome</keyword>
<reference evidence="1 2" key="1">
    <citation type="journal article" date="2013" name="J. Microbiol.">
        <title>Lysinibacillus chungkukjangi sp. nov., isolated from Chungkukjang, Korean fermented soybean food.</title>
        <authorList>
            <person name="Kim S.J."/>
            <person name="Jang Y.H."/>
            <person name="Hamada M."/>
            <person name="Ahn J.H."/>
            <person name="Weon H.Y."/>
            <person name="Suzuki K."/>
            <person name="Whang K.S."/>
            <person name="Kwon S.W."/>
        </authorList>
    </citation>
    <scope>NUCLEOTIDE SEQUENCE [LARGE SCALE GENOMIC DNA]</scope>
    <source>
        <strain evidence="1 2">MCCC 1A12701</strain>
    </source>
</reference>
<evidence type="ECO:0000313" key="2">
    <source>
        <dbReference type="Proteomes" id="UP000274033"/>
    </source>
</evidence>
<dbReference type="InterPro" id="IPR015315">
    <property type="entry name" value="DUF1963"/>
</dbReference>
<dbReference type="InterPro" id="IPR035948">
    <property type="entry name" value="YwqG-like_sf"/>
</dbReference>
<accession>A0A3N9UF19</accession>
<dbReference type="AlphaFoldDB" id="A0A3N9UF19"/>
<evidence type="ECO:0000313" key="1">
    <source>
        <dbReference type="EMBL" id="RQW74767.1"/>
    </source>
</evidence>
<dbReference type="Proteomes" id="UP000274033">
    <property type="component" value="Unassembled WGS sequence"/>
</dbReference>
<dbReference type="Pfam" id="PF09234">
    <property type="entry name" value="DUF1963"/>
    <property type="match status" value="1"/>
</dbReference>
<sequence length="264" mass="30739">MKMKDLKLLLNEYGLLHKESDILNAAKQSIKMIKEKVKEEEIPLGSSKLGGLPDLPQDWEFPKYKNGFHSFLGQLNLKEVKPYDVENILPSNGILYIFYDVIEQPWGFVEDEGCFKVLYFDGDEKELVRKEYPETTENYHPLPSFKVTFLNILTLPEFPENIELSDEDEENYSEMRYGMIQPSDLEGEYDPAHYMLGYPFSIQNDVFDEFNLNSDEAVLLLQLDSDEEDMGWLWGDSGIIYFGIDKRSLAKKQFGQVQFTLQCF</sequence>
<protein>
    <submittedName>
        <fullName evidence="1">DUF1963 domain-containing protein</fullName>
    </submittedName>
</protein>